<reference evidence="2" key="1">
    <citation type="submission" date="2020-05" db="EMBL/GenBank/DDBJ databases">
        <title>Phylogenomic resolution of chytrid fungi.</title>
        <authorList>
            <person name="Stajich J.E."/>
            <person name="Amses K."/>
            <person name="Simmons R."/>
            <person name="Seto K."/>
            <person name="Myers J."/>
            <person name="Bonds A."/>
            <person name="Quandt C.A."/>
            <person name="Barry K."/>
            <person name="Liu P."/>
            <person name="Grigoriev I."/>
            <person name="Longcore J.E."/>
            <person name="James T.Y."/>
        </authorList>
    </citation>
    <scope>NUCLEOTIDE SEQUENCE</scope>
    <source>
        <strain evidence="2">JEL0318</strain>
    </source>
</reference>
<keyword evidence="1" id="KW-1133">Transmembrane helix</keyword>
<keyword evidence="1" id="KW-0472">Membrane</keyword>
<name>A0AAD5SDV7_9FUNG</name>
<feature type="transmembrane region" description="Helical" evidence="1">
    <location>
        <begin position="47"/>
        <end position="70"/>
    </location>
</feature>
<keyword evidence="3" id="KW-1185">Reference proteome</keyword>
<feature type="transmembrane region" description="Helical" evidence="1">
    <location>
        <begin position="252"/>
        <end position="278"/>
    </location>
</feature>
<evidence type="ECO:0000313" key="2">
    <source>
        <dbReference type="EMBL" id="KAJ3047118.1"/>
    </source>
</evidence>
<dbReference type="EMBL" id="JADGJD010001024">
    <property type="protein sequence ID" value="KAJ3047118.1"/>
    <property type="molecule type" value="Genomic_DNA"/>
</dbReference>
<sequence length="283" mass="31134">MSVPAPADADAAQHPVHPPRIPVFNAPAQWIINQLRHHVPDGPIRDALVFFSGILLYMMEFFINIVLHVITFSKQIASRLGTLIATIFISLYHSIRSRMTTVITAILTHYHVARDEVRDLYDCILQYVHAFVLIIKTYLINAYVAPLHDVKAYAIRKFTEFVGLVGDAVGVLMECAGATVSRGKAMAGRFVSGVGEGFEWAAMEGGRKFGEFARSVADKILAVFGWVLRRLYDGGAVGLAGIKRMIGKYSHYVYVPMLVMMGVMIGAALVVCAFARVVGCEAD</sequence>
<dbReference type="AlphaFoldDB" id="A0AAD5SDV7"/>
<evidence type="ECO:0000313" key="3">
    <source>
        <dbReference type="Proteomes" id="UP001212841"/>
    </source>
</evidence>
<evidence type="ECO:0000256" key="1">
    <source>
        <dbReference type="SAM" id="Phobius"/>
    </source>
</evidence>
<organism evidence="2 3">
    <name type="scientific">Rhizophlyctis rosea</name>
    <dbReference type="NCBI Taxonomy" id="64517"/>
    <lineage>
        <taxon>Eukaryota</taxon>
        <taxon>Fungi</taxon>
        <taxon>Fungi incertae sedis</taxon>
        <taxon>Chytridiomycota</taxon>
        <taxon>Chytridiomycota incertae sedis</taxon>
        <taxon>Chytridiomycetes</taxon>
        <taxon>Rhizophlyctidales</taxon>
        <taxon>Rhizophlyctidaceae</taxon>
        <taxon>Rhizophlyctis</taxon>
    </lineage>
</organism>
<keyword evidence="1" id="KW-0812">Transmembrane</keyword>
<gene>
    <name evidence="2" type="ORF">HK097_000222</name>
</gene>
<protein>
    <submittedName>
        <fullName evidence="2">Uncharacterized protein</fullName>
    </submittedName>
</protein>
<dbReference type="Proteomes" id="UP001212841">
    <property type="component" value="Unassembled WGS sequence"/>
</dbReference>
<comment type="caution">
    <text evidence="2">The sequence shown here is derived from an EMBL/GenBank/DDBJ whole genome shotgun (WGS) entry which is preliminary data.</text>
</comment>
<feature type="transmembrane region" description="Helical" evidence="1">
    <location>
        <begin position="76"/>
        <end position="95"/>
    </location>
</feature>
<accession>A0AAD5SDV7</accession>
<proteinExistence type="predicted"/>